<dbReference type="GO" id="GO:0005743">
    <property type="term" value="C:mitochondrial inner membrane"/>
    <property type="evidence" value="ECO:0007669"/>
    <property type="project" value="UniProtKB-ARBA"/>
</dbReference>
<name>A0AAW1UNN0_9CUCU</name>
<evidence type="ECO:0000256" key="4">
    <source>
        <dbReference type="ARBA" id="ARBA00023054"/>
    </source>
</evidence>
<keyword evidence="11" id="KW-1185">Reference proteome</keyword>
<keyword evidence="4" id="KW-0175">Coiled coil</keyword>
<keyword evidence="6" id="KW-0687">Ribonucleoprotein</keyword>
<protein>
    <recommendedName>
        <fullName evidence="8">Large ribosomal subunit protein mL38</fullName>
    </recommendedName>
    <alternativeName>
        <fullName evidence="9">39S ribosomal protein L38, mitochondrial</fullName>
    </alternativeName>
</protein>
<dbReference type="GO" id="GO:0005762">
    <property type="term" value="C:mitochondrial large ribosomal subunit"/>
    <property type="evidence" value="ECO:0007669"/>
    <property type="project" value="TreeGrafter"/>
</dbReference>
<dbReference type="PANTHER" id="PTHR11362">
    <property type="entry name" value="PHOSPHATIDYLETHANOLAMINE-BINDING PROTEIN"/>
    <property type="match status" value="1"/>
</dbReference>
<dbReference type="Pfam" id="PF01161">
    <property type="entry name" value="PBP"/>
    <property type="match status" value="1"/>
</dbReference>
<comment type="caution">
    <text evidence="10">The sequence shown here is derived from an EMBL/GenBank/DDBJ whole genome shotgun (WGS) entry which is preliminary data.</text>
</comment>
<evidence type="ECO:0000256" key="3">
    <source>
        <dbReference type="ARBA" id="ARBA00022980"/>
    </source>
</evidence>
<dbReference type="PANTHER" id="PTHR11362:SF133">
    <property type="entry name" value="LARGE RIBOSOMAL SUBUNIT PROTEIN ML38"/>
    <property type="match status" value="1"/>
</dbReference>
<evidence type="ECO:0000256" key="6">
    <source>
        <dbReference type="ARBA" id="ARBA00023274"/>
    </source>
</evidence>
<sequence length="406" mass="47923">MSLFSLLKHSTFNFIPKYVGGFEINILRHGHHLRGAPPGIARSLDQRMEEINYKDPELHYRVDIGLPVTKPDANVKQSQLKTLKMVRKDMNMEKESRNQTLRIDLQETNEDWLTSNGPMHIKTIADHYKIFEHLFGDAYFHPVVPMKISFLSTDVKYPVYFGNIIKPSESVVKPEVEYSSESNILWTLILTNLDGHFTDNSKEYVHWFVGNIPEANVSEGETVVNYLQTFPPKGTGYHRFAFVLYKQERRLDFSSFKIAKESDYSLNERTFSTLDFYRERQDDLTPAGLAFFQSHWDASLKDFYHTKLQMKQPIFEYDFDPPYIRPQKWFAKRQPFNLYLDKYRDPKQINKEFLIRKLKNVHPFKDAPPPIPFPNAEPWSKPYIPSWLKLEITKSRLKWGRINDIE</sequence>
<dbReference type="InterPro" id="IPR036610">
    <property type="entry name" value="PEBP-like_sf"/>
</dbReference>
<proteinExistence type="inferred from homology"/>
<dbReference type="InterPro" id="IPR035810">
    <property type="entry name" value="PEBP_euk"/>
</dbReference>
<dbReference type="EMBL" id="JARQZJ010000095">
    <property type="protein sequence ID" value="KAK9885206.1"/>
    <property type="molecule type" value="Genomic_DNA"/>
</dbReference>
<dbReference type="Proteomes" id="UP001431783">
    <property type="component" value="Unassembled WGS sequence"/>
</dbReference>
<evidence type="ECO:0000256" key="8">
    <source>
        <dbReference type="ARBA" id="ARBA00039444"/>
    </source>
</evidence>
<keyword evidence="3" id="KW-0689">Ribosomal protein</keyword>
<evidence type="ECO:0000256" key="5">
    <source>
        <dbReference type="ARBA" id="ARBA00023128"/>
    </source>
</evidence>
<dbReference type="FunFam" id="3.90.280.10:FF:000002">
    <property type="entry name" value="39S ribosomal protein L38, mitochondrial"/>
    <property type="match status" value="1"/>
</dbReference>
<evidence type="ECO:0000313" key="11">
    <source>
        <dbReference type="Proteomes" id="UP001431783"/>
    </source>
</evidence>
<dbReference type="InterPro" id="IPR008914">
    <property type="entry name" value="PEBP"/>
</dbReference>
<evidence type="ECO:0000256" key="9">
    <source>
        <dbReference type="ARBA" id="ARBA00041206"/>
    </source>
</evidence>
<dbReference type="CDD" id="cd00866">
    <property type="entry name" value="PEBP_euk"/>
    <property type="match status" value="1"/>
</dbReference>
<dbReference type="AlphaFoldDB" id="A0AAW1UNN0"/>
<comment type="subcellular location">
    <subcellularLocation>
        <location evidence="1">Mitochondrion</location>
    </subcellularLocation>
</comment>
<reference evidence="10 11" key="1">
    <citation type="submission" date="2023-03" db="EMBL/GenBank/DDBJ databases">
        <title>Genome insight into feeding habits of ladybird beetles.</title>
        <authorList>
            <person name="Li H.-S."/>
            <person name="Huang Y.-H."/>
            <person name="Pang H."/>
        </authorList>
    </citation>
    <scope>NUCLEOTIDE SEQUENCE [LARGE SCALE GENOMIC DNA]</scope>
    <source>
        <strain evidence="10">SYSU_2023b</strain>
        <tissue evidence="10">Whole body</tissue>
    </source>
</reference>
<comment type="similarity">
    <text evidence="7">Belongs to the phosphatidylethanolamine-binding protein family. Mitochondrion-specific ribosomal protein mL38 subfamily.</text>
</comment>
<dbReference type="SUPFAM" id="SSF49777">
    <property type="entry name" value="PEBP-like"/>
    <property type="match status" value="1"/>
</dbReference>
<gene>
    <name evidence="10" type="ORF">WA026_010711</name>
</gene>
<evidence type="ECO:0000256" key="7">
    <source>
        <dbReference type="ARBA" id="ARBA00038016"/>
    </source>
</evidence>
<keyword evidence="5" id="KW-0496">Mitochondrion</keyword>
<evidence type="ECO:0000313" key="10">
    <source>
        <dbReference type="EMBL" id="KAK9885206.1"/>
    </source>
</evidence>
<accession>A0AAW1UNN0</accession>
<organism evidence="10 11">
    <name type="scientific">Henosepilachna vigintioctopunctata</name>
    <dbReference type="NCBI Taxonomy" id="420089"/>
    <lineage>
        <taxon>Eukaryota</taxon>
        <taxon>Metazoa</taxon>
        <taxon>Ecdysozoa</taxon>
        <taxon>Arthropoda</taxon>
        <taxon>Hexapoda</taxon>
        <taxon>Insecta</taxon>
        <taxon>Pterygota</taxon>
        <taxon>Neoptera</taxon>
        <taxon>Endopterygota</taxon>
        <taxon>Coleoptera</taxon>
        <taxon>Polyphaga</taxon>
        <taxon>Cucujiformia</taxon>
        <taxon>Coccinelloidea</taxon>
        <taxon>Coccinellidae</taxon>
        <taxon>Epilachninae</taxon>
        <taxon>Epilachnini</taxon>
        <taxon>Henosepilachna</taxon>
    </lineage>
</organism>
<evidence type="ECO:0000256" key="1">
    <source>
        <dbReference type="ARBA" id="ARBA00004173"/>
    </source>
</evidence>
<evidence type="ECO:0000256" key="2">
    <source>
        <dbReference type="ARBA" id="ARBA00022946"/>
    </source>
</evidence>
<keyword evidence="2" id="KW-0809">Transit peptide</keyword>
<dbReference type="Gene3D" id="3.90.280.10">
    <property type="entry name" value="PEBP-like"/>
    <property type="match status" value="1"/>
</dbReference>